<comment type="similarity">
    <text evidence="1">Belongs to the universal ribosomal protein uS7 family.</text>
</comment>
<dbReference type="InterPro" id="IPR000235">
    <property type="entry name" value="Ribosomal_uS7"/>
</dbReference>
<evidence type="ECO:0000313" key="4">
    <source>
        <dbReference type="EMBL" id="PWA93332.1"/>
    </source>
</evidence>
<evidence type="ECO:0000256" key="1">
    <source>
        <dbReference type="ARBA" id="ARBA00007151"/>
    </source>
</evidence>
<keyword evidence="5" id="KW-1185">Reference proteome</keyword>
<reference evidence="4 5" key="1">
    <citation type="journal article" date="2018" name="Mol. Plant">
        <title>The genome of Artemisia annua provides insight into the evolution of Asteraceae family and artemisinin biosynthesis.</title>
        <authorList>
            <person name="Shen Q."/>
            <person name="Zhang L."/>
            <person name="Liao Z."/>
            <person name="Wang S."/>
            <person name="Yan T."/>
            <person name="Shi P."/>
            <person name="Liu M."/>
            <person name="Fu X."/>
            <person name="Pan Q."/>
            <person name="Wang Y."/>
            <person name="Lv Z."/>
            <person name="Lu X."/>
            <person name="Zhang F."/>
            <person name="Jiang W."/>
            <person name="Ma Y."/>
            <person name="Chen M."/>
            <person name="Hao X."/>
            <person name="Li L."/>
            <person name="Tang Y."/>
            <person name="Lv G."/>
            <person name="Zhou Y."/>
            <person name="Sun X."/>
            <person name="Brodelius P.E."/>
            <person name="Rose J.K.C."/>
            <person name="Tang K."/>
        </authorList>
    </citation>
    <scope>NUCLEOTIDE SEQUENCE [LARGE SCALE GENOMIC DNA]</scope>
    <source>
        <strain evidence="5">cv. Huhao1</strain>
        <tissue evidence="4">Leaf</tissue>
    </source>
</reference>
<dbReference type="InterPro" id="IPR036823">
    <property type="entry name" value="Ribosomal_uS7_dom_sf"/>
</dbReference>
<sequence length="153" mass="17472">MGNKGDAIDLLEANYEAVREQMVAGGKGVEEAATLDVIALGYMAIGDFKMVESVLNKWTKRRCNQNWVCWCCRRQAVDISPLRRVNQAIFLLTTGARESAFRNVKTIAECLVCVAVMLLRRRTRLNKLPRQIVEEGLWYLFLVVYLGFCEEHL</sequence>
<gene>
    <name evidence="4" type="ORF">CTI12_AA071860</name>
</gene>
<evidence type="ECO:0000256" key="3">
    <source>
        <dbReference type="ARBA" id="ARBA00023274"/>
    </source>
</evidence>
<dbReference type="PANTHER" id="PTHR11205">
    <property type="entry name" value="RIBOSOMAL PROTEIN S7"/>
    <property type="match status" value="1"/>
</dbReference>
<protein>
    <submittedName>
        <fullName evidence="4">Tetratricopeptide repeat (TPR)-like superfamily protein</fullName>
    </submittedName>
</protein>
<dbReference type="GO" id="GO:0005840">
    <property type="term" value="C:ribosome"/>
    <property type="evidence" value="ECO:0007669"/>
    <property type="project" value="UniProtKB-KW"/>
</dbReference>
<dbReference type="AlphaFoldDB" id="A0A2U1Q5X0"/>
<accession>A0A2U1Q5X0</accession>
<dbReference type="Proteomes" id="UP000245207">
    <property type="component" value="Unassembled WGS sequence"/>
</dbReference>
<dbReference type="SUPFAM" id="SSF47973">
    <property type="entry name" value="Ribosomal protein S7"/>
    <property type="match status" value="1"/>
</dbReference>
<keyword evidence="2" id="KW-0689">Ribosomal protein</keyword>
<evidence type="ECO:0000313" key="5">
    <source>
        <dbReference type="Proteomes" id="UP000245207"/>
    </source>
</evidence>
<dbReference type="GO" id="GO:0006412">
    <property type="term" value="P:translation"/>
    <property type="evidence" value="ECO:0007669"/>
    <property type="project" value="InterPro"/>
</dbReference>
<organism evidence="4 5">
    <name type="scientific">Artemisia annua</name>
    <name type="common">Sweet wormwood</name>
    <dbReference type="NCBI Taxonomy" id="35608"/>
    <lineage>
        <taxon>Eukaryota</taxon>
        <taxon>Viridiplantae</taxon>
        <taxon>Streptophyta</taxon>
        <taxon>Embryophyta</taxon>
        <taxon>Tracheophyta</taxon>
        <taxon>Spermatophyta</taxon>
        <taxon>Magnoliopsida</taxon>
        <taxon>eudicotyledons</taxon>
        <taxon>Gunneridae</taxon>
        <taxon>Pentapetalae</taxon>
        <taxon>asterids</taxon>
        <taxon>campanulids</taxon>
        <taxon>Asterales</taxon>
        <taxon>Asteraceae</taxon>
        <taxon>Asteroideae</taxon>
        <taxon>Anthemideae</taxon>
        <taxon>Artemisiinae</taxon>
        <taxon>Artemisia</taxon>
    </lineage>
</organism>
<comment type="caution">
    <text evidence="4">The sequence shown here is derived from an EMBL/GenBank/DDBJ whole genome shotgun (WGS) entry which is preliminary data.</text>
</comment>
<evidence type="ECO:0000256" key="2">
    <source>
        <dbReference type="ARBA" id="ARBA00022980"/>
    </source>
</evidence>
<dbReference type="GO" id="GO:1990904">
    <property type="term" value="C:ribonucleoprotein complex"/>
    <property type="evidence" value="ECO:0007669"/>
    <property type="project" value="UniProtKB-KW"/>
</dbReference>
<dbReference type="Gene3D" id="1.10.455.10">
    <property type="entry name" value="Ribosomal protein S7 domain"/>
    <property type="match status" value="1"/>
</dbReference>
<name>A0A2U1Q5X0_ARTAN</name>
<dbReference type="OrthoDB" id="10264639at2759"/>
<keyword evidence="3" id="KW-0687">Ribonucleoprotein</keyword>
<proteinExistence type="inferred from homology"/>
<dbReference type="EMBL" id="PKPP01000393">
    <property type="protein sequence ID" value="PWA93332.1"/>
    <property type="molecule type" value="Genomic_DNA"/>
</dbReference>
<dbReference type="STRING" id="35608.A0A2U1Q5X0"/>